<dbReference type="AlphaFoldDB" id="A0A0B3W3C0"/>
<dbReference type="InterPro" id="IPR027417">
    <property type="entry name" value="P-loop_NTPase"/>
</dbReference>
<dbReference type="PANTHER" id="PTHR13696">
    <property type="entry name" value="P-LOOP CONTAINING NUCLEOSIDE TRIPHOSPHATE HYDROLASE"/>
    <property type="match status" value="1"/>
</dbReference>
<sequence length="257" mass="28541">MGKSIAIFNQKGGVGKTTTNVNLSASIGQLGKKVLVLDMDPQGNTTSGYGIDKNTVENTIYEVIIDGLDIREAIIETEFDNIHIVAAASELAGAEIELANEDDREYRLRDSINKIKDSYDYIFIDCPPSLGMLTINSLTAVDSVLIPIQCEYYALEGVSQLMSTYKLVKKRLNPKIEIQGVVLSMFDGRANLSIQVVEEVKKYFKGSVYTTLIPRNVRLAEAPSYGKPVIYYDSKCRGTLAYKDLAEEFIELEEDII</sequence>
<dbReference type="Proteomes" id="UP000031189">
    <property type="component" value="Unassembled WGS sequence"/>
</dbReference>
<comment type="catalytic activity">
    <reaction evidence="2">
        <text>ATP + H2O = ADP + phosphate + H(+)</text>
        <dbReference type="Rhea" id="RHEA:13065"/>
        <dbReference type="ChEBI" id="CHEBI:15377"/>
        <dbReference type="ChEBI" id="CHEBI:15378"/>
        <dbReference type="ChEBI" id="CHEBI:30616"/>
        <dbReference type="ChEBI" id="CHEBI:43474"/>
        <dbReference type="ChEBI" id="CHEBI:456216"/>
    </reaction>
</comment>
<dbReference type="Gene3D" id="3.40.50.300">
    <property type="entry name" value="P-loop containing nucleotide triphosphate hydrolases"/>
    <property type="match status" value="1"/>
</dbReference>
<evidence type="ECO:0000313" key="7">
    <source>
        <dbReference type="Proteomes" id="UP000031189"/>
    </source>
</evidence>
<evidence type="ECO:0000256" key="4">
    <source>
        <dbReference type="ARBA" id="ARBA00071824"/>
    </source>
</evidence>
<feature type="domain" description="AAA" evidence="5">
    <location>
        <begin position="3"/>
        <end position="178"/>
    </location>
</feature>
<comment type="caution">
    <text evidence="6">The sequence shown here is derived from an EMBL/GenBank/DDBJ whole genome shotgun (WGS) entry which is preliminary data.</text>
</comment>
<dbReference type="PANTHER" id="PTHR13696:SF52">
    <property type="entry name" value="PARA FAMILY PROTEIN CT_582"/>
    <property type="match status" value="1"/>
</dbReference>
<protein>
    <recommendedName>
        <fullName evidence="4">Sporulation initiation inhibitor protein Soj</fullName>
    </recommendedName>
</protein>
<dbReference type="CDD" id="cd02042">
    <property type="entry name" value="ParAB_family"/>
    <property type="match status" value="1"/>
</dbReference>
<proteinExistence type="inferred from homology"/>
<gene>
    <name evidence="6" type="ORF">QX51_10990</name>
</gene>
<dbReference type="InterPro" id="IPR050678">
    <property type="entry name" value="DNA_Partitioning_ATPase"/>
</dbReference>
<name>A0A0B3W3C0_9FIRM</name>
<dbReference type="Pfam" id="PF13614">
    <property type="entry name" value="AAA_31"/>
    <property type="match status" value="1"/>
</dbReference>
<comment type="similarity">
    <text evidence="1">Belongs to the ParA family.</text>
</comment>
<evidence type="ECO:0000259" key="5">
    <source>
        <dbReference type="Pfam" id="PF13614"/>
    </source>
</evidence>
<dbReference type="SUPFAM" id="SSF52540">
    <property type="entry name" value="P-loop containing nucleoside triphosphate hydrolases"/>
    <property type="match status" value="1"/>
</dbReference>
<dbReference type="EMBL" id="JWHR01000099">
    <property type="protein sequence ID" value="KHS56887.1"/>
    <property type="molecule type" value="Genomic_DNA"/>
</dbReference>
<accession>A0A0B3W3C0</accession>
<evidence type="ECO:0000256" key="2">
    <source>
        <dbReference type="ARBA" id="ARBA00049360"/>
    </source>
</evidence>
<reference evidence="6 7" key="1">
    <citation type="submission" date="2014-12" db="EMBL/GenBank/DDBJ databases">
        <title>Draft genome sequence of Terrisporobacter sp. 08-306576, isolated from the blood culture of a bacteremia patient.</title>
        <authorList>
            <person name="Lund L.C."/>
            <person name="Sydenham T.V."/>
            <person name="Hogh S.V."/>
            <person name="Skov M.N."/>
            <person name="Kemp M."/>
            <person name="Justesen U.S."/>
        </authorList>
    </citation>
    <scope>NUCLEOTIDE SEQUENCE [LARGE SCALE GENOMIC DNA]</scope>
    <source>
        <strain evidence="6 7">08-306576</strain>
    </source>
</reference>
<evidence type="ECO:0000256" key="3">
    <source>
        <dbReference type="ARBA" id="ARBA00062323"/>
    </source>
</evidence>
<dbReference type="OrthoDB" id="9815116at2"/>
<keyword evidence="7" id="KW-1185">Reference proteome</keyword>
<dbReference type="InterPro" id="IPR025669">
    <property type="entry name" value="AAA_dom"/>
</dbReference>
<organism evidence="6 7">
    <name type="scientific">Terrisporobacter othiniensis</name>
    <dbReference type="NCBI Taxonomy" id="1577792"/>
    <lineage>
        <taxon>Bacteria</taxon>
        <taxon>Bacillati</taxon>
        <taxon>Bacillota</taxon>
        <taxon>Clostridia</taxon>
        <taxon>Peptostreptococcales</taxon>
        <taxon>Peptostreptococcaceae</taxon>
        <taxon>Terrisporobacter</taxon>
    </lineage>
</organism>
<dbReference type="FunFam" id="3.40.50.300:FF:000285">
    <property type="entry name" value="Sporulation initiation inhibitor Soj"/>
    <property type="match status" value="1"/>
</dbReference>
<dbReference type="STRING" id="1577792.QX51_10990"/>
<dbReference type="RefSeq" id="WP_039679963.1">
    <property type="nucleotide sequence ID" value="NZ_JAWGXO010000019.1"/>
</dbReference>
<evidence type="ECO:0000313" key="6">
    <source>
        <dbReference type="EMBL" id="KHS56887.1"/>
    </source>
</evidence>
<evidence type="ECO:0000256" key="1">
    <source>
        <dbReference type="ARBA" id="ARBA00006976"/>
    </source>
</evidence>
<comment type="subunit">
    <text evidence="3">Dimerizes in the presence of ATP but not ADP; ATP-binding is required for double-stranded (ds)DNA-binding. Interacts with DnaA.</text>
</comment>